<dbReference type="Proteomes" id="UP000238045">
    <property type="component" value="Unassembled WGS sequence"/>
</dbReference>
<sequence length="237" mass="24974">MHFNLQSALDNAARARSPEQPITQLLAGLASYFAPSATANQFDSKGLLENLRSALGATDAHQFSGVENGPRSAKPLPEELIGKERSTLELTKSSSGEEVVVGGTDANKFGGVGNILRRAKPLPEELIGTERSTLELAKRTSGEEMVVGGTDAHKFGGVGSIHKRNEPSLDGVKQETYDQAASDLLSSLKAFLKTGPDNPSVSTLRQELQGILSAVNDGGLDSAKLLASLHEAVRKSA</sequence>
<comment type="caution">
    <text evidence="1">The sequence shown here is derived from an EMBL/GenBank/DDBJ whole genome shotgun (WGS) entry which is preliminary data.</text>
</comment>
<gene>
    <name evidence="1" type="ORF">CQZ99_17060</name>
</gene>
<dbReference type="EMBL" id="PCQL01000017">
    <property type="protein sequence ID" value="PRC16182.1"/>
    <property type="molecule type" value="Genomic_DNA"/>
</dbReference>
<accession>A0A2S9ELB4</accession>
<evidence type="ECO:0000313" key="2">
    <source>
        <dbReference type="Proteomes" id="UP000238045"/>
    </source>
</evidence>
<keyword evidence="2" id="KW-1185">Reference proteome</keyword>
<reference evidence="1 2" key="1">
    <citation type="submission" date="2017-09" db="EMBL/GenBank/DDBJ databases">
        <title>Genomic, metabolic, and phenotypic characteristics of bacterial isolates from the natural microbiome of the model nematode Caenorhabditis elegans.</title>
        <authorList>
            <person name="Zimmermann J."/>
            <person name="Obeng N."/>
            <person name="Yang W."/>
            <person name="Obeng O."/>
            <person name="Kissoyan K."/>
            <person name="Pees B."/>
            <person name="Dirksen P."/>
            <person name="Hoppner M."/>
            <person name="Franke A."/>
            <person name="Rosenstiel P."/>
            <person name="Leippe M."/>
            <person name="Dierking K."/>
            <person name="Kaleta C."/>
            <person name="Schulenburg H."/>
        </authorList>
    </citation>
    <scope>NUCLEOTIDE SEQUENCE [LARGE SCALE GENOMIC DNA]</scope>
    <source>
        <strain evidence="1 2">MYb117</strain>
    </source>
</reference>
<proteinExistence type="predicted"/>
<dbReference type="AlphaFoldDB" id="A0A2S9ELB4"/>
<protein>
    <submittedName>
        <fullName evidence="1">Uncharacterized protein</fullName>
    </submittedName>
</protein>
<evidence type="ECO:0000313" key="1">
    <source>
        <dbReference type="EMBL" id="PRC16182.1"/>
    </source>
</evidence>
<organism evidence="1 2">
    <name type="scientific">Pseudomonas poae</name>
    <dbReference type="NCBI Taxonomy" id="200451"/>
    <lineage>
        <taxon>Bacteria</taxon>
        <taxon>Pseudomonadati</taxon>
        <taxon>Pseudomonadota</taxon>
        <taxon>Gammaproteobacteria</taxon>
        <taxon>Pseudomonadales</taxon>
        <taxon>Pseudomonadaceae</taxon>
        <taxon>Pseudomonas</taxon>
    </lineage>
</organism>
<name>A0A2S9ELB4_9PSED</name>